<accession>A0ABP8K6G3</accession>
<dbReference type="InterPro" id="IPR001647">
    <property type="entry name" value="HTH_TetR"/>
</dbReference>
<dbReference type="EMBL" id="BAABFR010000088">
    <property type="protein sequence ID" value="GAA4401436.1"/>
    <property type="molecule type" value="Genomic_DNA"/>
</dbReference>
<gene>
    <name evidence="3" type="ORF">GCM10023147_40990</name>
</gene>
<evidence type="ECO:0000313" key="3">
    <source>
        <dbReference type="EMBL" id="GAA4401436.1"/>
    </source>
</evidence>
<feature type="domain" description="HTH tetR-type" evidence="2">
    <location>
        <begin position="25"/>
        <end position="56"/>
    </location>
</feature>
<proteinExistence type="predicted"/>
<evidence type="ECO:0000313" key="4">
    <source>
        <dbReference type="Proteomes" id="UP001500635"/>
    </source>
</evidence>
<dbReference type="Gene3D" id="1.10.357.10">
    <property type="entry name" value="Tetracycline Repressor, domain 2"/>
    <property type="match status" value="1"/>
</dbReference>
<evidence type="ECO:0000259" key="2">
    <source>
        <dbReference type="Pfam" id="PF00440"/>
    </source>
</evidence>
<dbReference type="PANTHER" id="PTHR30055:SF226">
    <property type="entry name" value="HTH-TYPE TRANSCRIPTIONAL REGULATOR PKSA"/>
    <property type="match status" value="1"/>
</dbReference>
<keyword evidence="1" id="KW-0238">DNA-binding</keyword>
<name>A0ABP8K6G3_9ACTN</name>
<protein>
    <recommendedName>
        <fullName evidence="2">HTH tetR-type domain-containing protein</fullName>
    </recommendedName>
</protein>
<sequence length="206" mass="22143">MFSEHVQKEGGIRAAARADTRRRVLAAADESFRERGYAATTIRDIAARAQVSVGTVMNVGEKDALLIAIVDEWIAAVHAARAAAPARSAARSPTTAQVVTRIGEIVGPFIAYFDADGDLSREYAAVLARGRHTSRVFGDLAQALIREFTEVMAAAGRPDPAAAARTLYYVYIGMLFATSGGALDQQSARDRLVEAIHQILGEEVER</sequence>
<evidence type="ECO:0000256" key="1">
    <source>
        <dbReference type="ARBA" id="ARBA00023125"/>
    </source>
</evidence>
<dbReference type="InterPro" id="IPR050109">
    <property type="entry name" value="HTH-type_TetR-like_transc_reg"/>
</dbReference>
<comment type="caution">
    <text evidence="3">The sequence shown here is derived from an EMBL/GenBank/DDBJ whole genome shotgun (WGS) entry which is preliminary data.</text>
</comment>
<reference evidence="4" key="1">
    <citation type="journal article" date="2019" name="Int. J. Syst. Evol. Microbiol.">
        <title>The Global Catalogue of Microorganisms (GCM) 10K type strain sequencing project: providing services to taxonomists for standard genome sequencing and annotation.</title>
        <authorList>
            <consortium name="The Broad Institute Genomics Platform"/>
            <consortium name="The Broad Institute Genome Sequencing Center for Infectious Disease"/>
            <person name="Wu L."/>
            <person name="Ma J."/>
        </authorList>
    </citation>
    <scope>NUCLEOTIDE SEQUENCE [LARGE SCALE GENOMIC DNA]</scope>
    <source>
        <strain evidence="4">JCM 17688</strain>
    </source>
</reference>
<dbReference type="SUPFAM" id="SSF46689">
    <property type="entry name" value="Homeodomain-like"/>
    <property type="match status" value="1"/>
</dbReference>
<dbReference type="InterPro" id="IPR009057">
    <property type="entry name" value="Homeodomain-like_sf"/>
</dbReference>
<dbReference type="RefSeq" id="WP_344999550.1">
    <property type="nucleotide sequence ID" value="NZ_BAABFR010000088.1"/>
</dbReference>
<dbReference type="PANTHER" id="PTHR30055">
    <property type="entry name" value="HTH-TYPE TRANSCRIPTIONAL REGULATOR RUTR"/>
    <property type="match status" value="1"/>
</dbReference>
<organism evidence="3 4">
    <name type="scientific">Tsukamurella soli</name>
    <dbReference type="NCBI Taxonomy" id="644556"/>
    <lineage>
        <taxon>Bacteria</taxon>
        <taxon>Bacillati</taxon>
        <taxon>Actinomycetota</taxon>
        <taxon>Actinomycetes</taxon>
        <taxon>Mycobacteriales</taxon>
        <taxon>Tsukamurellaceae</taxon>
        <taxon>Tsukamurella</taxon>
    </lineage>
</organism>
<dbReference type="Proteomes" id="UP001500635">
    <property type="component" value="Unassembled WGS sequence"/>
</dbReference>
<dbReference type="Pfam" id="PF00440">
    <property type="entry name" value="TetR_N"/>
    <property type="match status" value="1"/>
</dbReference>
<keyword evidence="4" id="KW-1185">Reference proteome</keyword>